<evidence type="ECO:0000256" key="2">
    <source>
        <dbReference type="SAM" id="MobiDB-lite"/>
    </source>
</evidence>
<dbReference type="PANTHER" id="PTHR43804:SF7">
    <property type="entry name" value="LD18447P"/>
    <property type="match status" value="1"/>
</dbReference>
<dbReference type="InterPro" id="IPR005139">
    <property type="entry name" value="PCRF"/>
</dbReference>
<dbReference type="SMART" id="SM00937">
    <property type="entry name" value="PCRF"/>
    <property type="match status" value="1"/>
</dbReference>
<keyword evidence="5" id="KW-1185">Reference proteome</keyword>
<evidence type="ECO:0000256" key="1">
    <source>
        <dbReference type="ARBA" id="ARBA00022481"/>
    </source>
</evidence>
<dbReference type="Gene3D" id="6.10.140.1950">
    <property type="match status" value="1"/>
</dbReference>
<dbReference type="Proteomes" id="UP000236333">
    <property type="component" value="Unassembled WGS sequence"/>
</dbReference>
<dbReference type="InterPro" id="IPR050057">
    <property type="entry name" value="Prokaryotic/Mito_RF"/>
</dbReference>
<name>A0A2J7ZS43_9CHLO</name>
<dbReference type="PANTHER" id="PTHR43804">
    <property type="entry name" value="LD18447P"/>
    <property type="match status" value="1"/>
</dbReference>
<feature type="region of interest" description="Disordered" evidence="2">
    <location>
        <begin position="153"/>
        <end position="179"/>
    </location>
</feature>
<evidence type="ECO:0000313" key="4">
    <source>
        <dbReference type="EMBL" id="PNH03092.1"/>
    </source>
</evidence>
<gene>
    <name evidence="4" type="ORF">TSOC_010889</name>
</gene>
<accession>A0A2J7ZS43</accession>
<dbReference type="Pfam" id="PF03462">
    <property type="entry name" value="PCRF"/>
    <property type="match status" value="1"/>
</dbReference>
<comment type="caution">
    <text evidence="4">The sequence shown here is derived from an EMBL/GenBank/DDBJ whole genome shotgun (WGS) entry which is preliminary data.</text>
</comment>
<dbReference type="OrthoDB" id="2019491at2759"/>
<evidence type="ECO:0000259" key="3">
    <source>
        <dbReference type="SMART" id="SM00937"/>
    </source>
</evidence>
<keyword evidence="1" id="KW-0488">Methylation</keyword>
<feature type="region of interest" description="Disordered" evidence="2">
    <location>
        <begin position="92"/>
        <end position="127"/>
    </location>
</feature>
<feature type="compositionally biased region" description="Gly residues" evidence="2">
    <location>
        <begin position="155"/>
        <end position="173"/>
    </location>
</feature>
<dbReference type="EMBL" id="PGGS01000548">
    <property type="protein sequence ID" value="PNH03092.1"/>
    <property type="molecule type" value="Genomic_DNA"/>
</dbReference>
<dbReference type="InterPro" id="IPR045853">
    <property type="entry name" value="Pep_chain_release_fac_I_sf"/>
</dbReference>
<dbReference type="AlphaFoldDB" id="A0A2J7ZS43"/>
<feature type="compositionally biased region" description="Gly residues" evidence="2">
    <location>
        <begin position="109"/>
        <end position="127"/>
    </location>
</feature>
<dbReference type="GO" id="GO:0006415">
    <property type="term" value="P:translational termination"/>
    <property type="evidence" value="ECO:0007669"/>
    <property type="project" value="InterPro"/>
</dbReference>
<dbReference type="SUPFAM" id="SSF75620">
    <property type="entry name" value="Release factor"/>
    <property type="match status" value="1"/>
</dbReference>
<dbReference type="Gene3D" id="3.30.70.1660">
    <property type="match status" value="2"/>
</dbReference>
<reference evidence="4 5" key="1">
    <citation type="journal article" date="2017" name="Mol. Biol. Evol.">
        <title>The 4-celled Tetrabaena socialis nuclear genome reveals the essential components for genetic control of cell number at the origin of multicellularity in the volvocine lineage.</title>
        <authorList>
            <person name="Featherston J."/>
            <person name="Arakaki Y."/>
            <person name="Hanschen E.R."/>
            <person name="Ferris P.J."/>
            <person name="Michod R.E."/>
            <person name="Olson B.J.S.C."/>
            <person name="Nozaki H."/>
            <person name="Durand P.M."/>
        </authorList>
    </citation>
    <scope>NUCLEOTIDE SEQUENCE [LARGE SCALE GENOMIC DNA]</scope>
    <source>
        <strain evidence="4 5">NIES-571</strain>
    </source>
</reference>
<proteinExistence type="predicted"/>
<sequence>MPPLAALARSAEPGASVAQRSYGFEESWLTAAAEAKRGAAPAYHLLLLLMLLLLLRGQPALGGCAVCSRTRGGGAAAAAAAAVAATYGTSAGGGSGSSGGDAHSANSSGGSGGGGGDSVSSRGGGGAPALLSPGLEARLRQLHARCGAMEAQLAGSGGDAPDGGGGGGGGGAGPPSLREVGREYSRLRPLAAAYDKLQAVRQEASCPVAAPLAPVVAWSYGRTSRFTLSLSHSMTLSDLASLARDPDPAVRALAAEESEALRQQAAALSRQVLLALLPRDPREGRPVLLELRAGAGGDEAALFAGELLGMYQRFAQPNLSHHTVMDTRPDPPTRLSYCLPYAVRQGRVTDHRIHLTLHDLPGVLAGGEALGRLVEALRAAREDAALAALAEEAEAEAKEGGRGVKRA</sequence>
<organism evidence="4 5">
    <name type="scientific">Tetrabaena socialis</name>
    <dbReference type="NCBI Taxonomy" id="47790"/>
    <lineage>
        <taxon>Eukaryota</taxon>
        <taxon>Viridiplantae</taxon>
        <taxon>Chlorophyta</taxon>
        <taxon>core chlorophytes</taxon>
        <taxon>Chlorophyceae</taxon>
        <taxon>CS clade</taxon>
        <taxon>Chlamydomonadales</taxon>
        <taxon>Tetrabaenaceae</taxon>
        <taxon>Tetrabaena</taxon>
    </lineage>
</organism>
<feature type="domain" description="Peptide chain release factor" evidence="3">
    <location>
        <begin position="240"/>
        <end position="338"/>
    </location>
</feature>
<evidence type="ECO:0000313" key="5">
    <source>
        <dbReference type="Proteomes" id="UP000236333"/>
    </source>
</evidence>
<protein>
    <submittedName>
        <fullName evidence="4">Peptide chain release factor 1</fullName>
    </submittedName>
</protein>